<dbReference type="GO" id="GO:0003677">
    <property type="term" value="F:DNA binding"/>
    <property type="evidence" value="ECO:0007669"/>
    <property type="project" value="UniProtKB-KW"/>
</dbReference>
<dbReference type="EMBL" id="QRYQ01000015">
    <property type="protein sequence ID" value="RGU90740.1"/>
    <property type="molecule type" value="Genomic_DNA"/>
</dbReference>
<name>A0A395W5T7_9FIRM</name>
<keyword evidence="1" id="KW-0597">Phosphoprotein</keyword>
<dbReference type="Pfam" id="PF04397">
    <property type="entry name" value="LytTR"/>
    <property type="match status" value="1"/>
</dbReference>
<dbReference type="SMART" id="SM00850">
    <property type="entry name" value="LytTR"/>
    <property type="match status" value="1"/>
</dbReference>
<dbReference type="AlphaFoldDB" id="A0A395W5T7"/>
<sequence>MINILICDDEINDANIVKACIENLLDSKNIAYNIEICLNATELIEKSKNVNFLFLDMEINGISGIDMGLKLRTLKNQCHIIITSNYQKYLLDGYSIKPDRYILKPYTQDKFNMIMEPVFNEYLNENRYIMDEKIPGTKICINDIYYLEYSRKYTYLYLHNRTIKTPYSLSYWRSTLCNEAFEQCYKSILVNLKRINYLDKQDVILQNNVKLPVSRFYKKTFEEAWINEMSKSI</sequence>
<reference evidence="4 5" key="1">
    <citation type="submission" date="2018-08" db="EMBL/GenBank/DDBJ databases">
        <title>A genome reference for cultivated species of the human gut microbiota.</title>
        <authorList>
            <person name="Zou Y."/>
            <person name="Xue W."/>
            <person name="Luo G."/>
        </authorList>
    </citation>
    <scope>NUCLEOTIDE SEQUENCE [LARGE SCALE GENOMIC DNA]</scope>
    <source>
        <strain evidence="4 5">AF15-20</strain>
    </source>
</reference>
<evidence type="ECO:0000256" key="1">
    <source>
        <dbReference type="PROSITE-ProRule" id="PRU00169"/>
    </source>
</evidence>
<dbReference type="RefSeq" id="WP_117995642.1">
    <property type="nucleotide sequence ID" value="NZ_QRYH01000014.1"/>
</dbReference>
<gene>
    <name evidence="4" type="ORF">DWW32_08060</name>
</gene>
<dbReference type="InterPro" id="IPR011006">
    <property type="entry name" value="CheY-like_superfamily"/>
</dbReference>
<feature type="domain" description="HTH LytTR-type" evidence="3">
    <location>
        <begin position="141"/>
        <end position="227"/>
    </location>
</feature>
<evidence type="ECO:0000259" key="2">
    <source>
        <dbReference type="PROSITE" id="PS50110"/>
    </source>
</evidence>
<organism evidence="4 5">
    <name type="scientific">Holdemanella biformis</name>
    <dbReference type="NCBI Taxonomy" id="1735"/>
    <lineage>
        <taxon>Bacteria</taxon>
        <taxon>Bacillati</taxon>
        <taxon>Bacillota</taxon>
        <taxon>Erysipelotrichia</taxon>
        <taxon>Erysipelotrichales</taxon>
        <taxon>Erysipelotrichaceae</taxon>
        <taxon>Holdemanella</taxon>
    </lineage>
</organism>
<evidence type="ECO:0000259" key="3">
    <source>
        <dbReference type="PROSITE" id="PS50930"/>
    </source>
</evidence>
<dbReference type="Gene3D" id="2.40.50.1020">
    <property type="entry name" value="LytTr DNA-binding domain"/>
    <property type="match status" value="1"/>
</dbReference>
<dbReference type="Gene3D" id="3.40.50.2300">
    <property type="match status" value="1"/>
</dbReference>
<dbReference type="PANTHER" id="PTHR37299:SF1">
    <property type="entry name" value="STAGE 0 SPORULATION PROTEIN A HOMOLOG"/>
    <property type="match status" value="1"/>
</dbReference>
<dbReference type="GeneID" id="66579828"/>
<feature type="modified residue" description="4-aspartylphosphate" evidence="1">
    <location>
        <position position="56"/>
    </location>
</feature>
<dbReference type="SMART" id="SM00448">
    <property type="entry name" value="REC"/>
    <property type="match status" value="1"/>
</dbReference>
<dbReference type="GO" id="GO:0000156">
    <property type="term" value="F:phosphorelay response regulator activity"/>
    <property type="evidence" value="ECO:0007669"/>
    <property type="project" value="InterPro"/>
</dbReference>
<proteinExistence type="predicted"/>
<dbReference type="InterPro" id="IPR046947">
    <property type="entry name" value="LytR-like"/>
</dbReference>
<dbReference type="PROSITE" id="PS50110">
    <property type="entry name" value="RESPONSE_REGULATORY"/>
    <property type="match status" value="1"/>
</dbReference>
<comment type="caution">
    <text evidence="4">The sequence shown here is derived from an EMBL/GenBank/DDBJ whole genome shotgun (WGS) entry which is preliminary data.</text>
</comment>
<dbReference type="PANTHER" id="PTHR37299">
    <property type="entry name" value="TRANSCRIPTIONAL REGULATOR-RELATED"/>
    <property type="match status" value="1"/>
</dbReference>
<dbReference type="Proteomes" id="UP000265489">
    <property type="component" value="Unassembled WGS sequence"/>
</dbReference>
<dbReference type="SUPFAM" id="SSF52172">
    <property type="entry name" value="CheY-like"/>
    <property type="match status" value="1"/>
</dbReference>
<accession>A0A395W5T7</accession>
<evidence type="ECO:0000313" key="5">
    <source>
        <dbReference type="Proteomes" id="UP000265489"/>
    </source>
</evidence>
<dbReference type="Pfam" id="PF00072">
    <property type="entry name" value="Response_reg"/>
    <property type="match status" value="1"/>
</dbReference>
<keyword evidence="4" id="KW-0238">DNA-binding</keyword>
<dbReference type="InterPro" id="IPR001789">
    <property type="entry name" value="Sig_transdc_resp-reg_receiver"/>
</dbReference>
<protein>
    <submittedName>
        <fullName evidence="4">DNA-binding response regulator</fullName>
    </submittedName>
</protein>
<dbReference type="InterPro" id="IPR007492">
    <property type="entry name" value="LytTR_DNA-bd_dom"/>
</dbReference>
<dbReference type="PROSITE" id="PS50930">
    <property type="entry name" value="HTH_LYTTR"/>
    <property type="match status" value="1"/>
</dbReference>
<feature type="domain" description="Response regulatory" evidence="2">
    <location>
        <begin position="3"/>
        <end position="119"/>
    </location>
</feature>
<evidence type="ECO:0000313" key="4">
    <source>
        <dbReference type="EMBL" id="RGU90740.1"/>
    </source>
</evidence>